<dbReference type="EMBL" id="ML179323">
    <property type="protein sequence ID" value="THU90865.1"/>
    <property type="molecule type" value="Genomic_DNA"/>
</dbReference>
<protein>
    <submittedName>
        <fullName evidence="2">Uncharacterized protein</fullName>
    </submittedName>
</protein>
<dbReference type="OrthoDB" id="2757916at2759"/>
<reference evidence="2 3" key="1">
    <citation type="journal article" date="2019" name="Nat. Ecol. Evol.">
        <title>Megaphylogeny resolves global patterns of mushroom evolution.</title>
        <authorList>
            <person name="Varga T."/>
            <person name="Krizsan K."/>
            <person name="Foldi C."/>
            <person name="Dima B."/>
            <person name="Sanchez-Garcia M."/>
            <person name="Sanchez-Ramirez S."/>
            <person name="Szollosi G.J."/>
            <person name="Szarkandi J.G."/>
            <person name="Papp V."/>
            <person name="Albert L."/>
            <person name="Andreopoulos W."/>
            <person name="Angelini C."/>
            <person name="Antonin V."/>
            <person name="Barry K.W."/>
            <person name="Bougher N.L."/>
            <person name="Buchanan P."/>
            <person name="Buyck B."/>
            <person name="Bense V."/>
            <person name="Catcheside P."/>
            <person name="Chovatia M."/>
            <person name="Cooper J."/>
            <person name="Damon W."/>
            <person name="Desjardin D."/>
            <person name="Finy P."/>
            <person name="Geml J."/>
            <person name="Haridas S."/>
            <person name="Hughes K."/>
            <person name="Justo A."/>
            <person name="Karasinski D."/>
            <person name="Kautmanova I."/>
            <person name="Kiss B."/>
            <person name="Kocsube S."/>
            <person name="Kotiranta H."/>
            <person name="LaButti K.M."/>
            <person name="Lechner B.E."/>
            <person name="Liimatainen K."/>
            <person name="Lipzen A."/>
            <person name="Lukacs Z."/>
            <person name="Mihaltcheva S."/>
            <person name="Morgado L.N."/>
            <person name="Niskanen T."/>
            <person name="Noordeloos M.E."/>
            <person name="Ohm R.A."/>
            <person name="Ortiz-Santana B."/>
            <person name="Ovrebo C."/>
            <person name="Racz N."/>
            <person name="Riley R."/>
            <person name="Savchenko A."/>
            <person name="Shiryaev A."/>
            <person name="Soop K."/>
            <person name="Spirin V."/>
            <person name="Szebenyi C."/>
            <person name="Tomsovsky M."/>
            <person name="Tulloss R.E."/>
            <person name="Uehling J."/>
            <person name="Grigoriev I.V."/>
            <person name="Vagvolgyi C."/>
            <person name="Papp T."/>
            <person name="Martin F.M."/>
            <person name="Miettinen O."/>
            <person name="Hibbett D.S."/>
            <person name="Nagy L.G."/>
        </authorList>
    </citation>
    <scope>NUCLEOTIDE SEQUENCE [LARGE SCALE GENOMIC DNA]</scope>
    <source>
        <strain evidence="2 3">CBS 962.96</strain>
    </source>
</reference>
<feature type="compositionally biased region" description="Polar residues" evidence="1">
    <location>
        <begin position="253"/>
        <end position="266"/>
    </location>
</feature>
<proteinExistence type="predicted"/>
<feature type="region of interest" description="Disordered" evidence="1">
    <location>
        <begin position="27"/>
        <end position="52"/>
    </location>
</feature>
<dbReference type="Proteomes" id="UP000297245">
    <property type="component" value="Unassembled WGS sequence"/>
</dbReference>
<feature type="region of interest" description="Disordered" evidence="1">
    <location>
        <begin position="252"/>
        <end position="293"/>
    </location>
</feature>
<name>A0A4V4HEE7_DENBC</name>
<keyword evidence="3" id="KW-1185">Reference proteome</keyword>
<gene>
    <name evidence="2" type="ORF">K435DRAFT_968461</name>
</gene>
<accession>A0A4V4HEE7</accession>
<sequence>MIPSSENICSTPAFPTPPPAAVVTPCCPSKSTRTTSSHKRRRLSRSETRTDLTNHLSGSGFWNAVRGEFSSLDPNDNNNNTVLLATPTPKPLALSTTLSINGGGGFGTIRRGSSSSSSSDDEIDFTATPVPLVVMKPTSTTRSKQQPLFAPMAMPSPNGGGGGGGSKRLPPPADPTQSTRASIRVARLLDLQREQQREDDEAMKLTEAQHHLLHSSFSSVNFEFFDLDGLSWTNSALKRRMHYLSGIRHAHRQSASESDATASLALSSIGDGDGDGVEGRKTRSAMGVSPEFE</sequence>
<organism evidence="2 3">
    <name type="scientific">Dendrothele bispora (strain CBS 962.96)</name>
    <dbReference type="NCBI Taxonomy" id="1314807"/>
    <lineage>
        <taxon>Eukaryota</taxon>
        <taxon>Fungi</taxon>
        <taxon>Dikarya</taxon>
        <taxon>Basidiomycota</taxon>
        <taxon>Agaricomycotina</taxon>
        <taxon>Agaricomycetes</taxon>
        <taxon>Agaricomycetidae</taxon>
        <taxon>Agaricales</taxon>
        <taxon>Agaricales incertae sedis</taxon>
        <taxon>Dendrothele</taxon>
    </lineage>
</organism>
<evidence type="ECO:0000313" key="2">
    <source>
        <dbReference type="EMBL" id="THU90865.1"/>
    </source>
</evidence>
<dbReference type="AlphaFoldDB" id="A0A4V4HEE7"/>
<feature type="region of interest" description="Disordered" evidence="1">
    <location>
        <begin position="153"/>
        <end position="180"/>
    </location>
</feature>
<evidence type="ECO:0000256" key="1">
    <source>
        <dbReference type="SAM" id="MobiDB-lite"/>
    </source>
</evidence>
<evidence type="ECO:0000313" key="3">
    <source>
        <dbReference type="Proteomes" id="UP000297245"/>
    </source>
</evidence>